<name>A0A1M4XY62_9FLAO</name>
<organism evidence="2 3">
    <name type="scientific">Chryseobacterium takakiae</name>
    <dbReference type="NCBI Taxonomy" id="1302685"/>
    <lineage>
        <taxon>Bacteria</taxon>
        <taxon>Pseudomonadati</taxon>
        <taxon>Bacteroidota</taxon>
        <taxon>Flavobacteriia</taxon>
        <taxon>Flavobacteriales</taxon>
        <taxon>Weeksellaceae</taxon>
        <taxon>Chryseobacterium group</taxon>
        <taxon>Chryseobacterium</taxon>
    </lineage>
</organism>
<protein>
    <recommendedName>
        <fullName evidence="4">Lipoprotein</fullName>
    </recommendedName>
</protein>
<dbReference type="PROSITE" id="PS51257">
    <property type="entry name" value="PROKAR_LIPOPROTEIN"/>
    <property type="match status" value="1"/>
</dbReference>
<dbReference type="EMBL" id="FQVO01000007">
    <property type="protein sequence ID" value="SHE98431.1"/>
    <property type="molecule type" value="Genomic_DNA"/>
</dbReference>
<evidence type="ECO:0000313" key="3">
    <source>
        <dbReference type="Proteomes" id="UP000184236"/>
    </source>
</evidence>
<accession>A0A1M4XY62</accession>
<dbReference type="AlphaFoldDB" id="A0A1M4XY62"/>
<evidence type="ECO:0000256" key="1">
    <source>
        <dbReference type="SAM" id="MobiDB-lite"/>
    </source>
</evidence>
<dbReference type="RefSeq" id="WP_083573208.1">
    <property type="nucleotide sequence ID" value="NZ_FQVO01000007.1"/>
</dbReference>
<gene>
    <name evidence="2" type="ORF">SAMN05444408_10714</name>
</gene>
<feature type="compositionally biased region" description="Basic and acidic residues" evidence="1">
    <location>
        <begin position="41"/>
        <end position="68"/>
    </location>
</feature>
<dbReference type="Proteomes" id="UP000184236">
    <property type="component" value="Unassembled WGS sequence"/>
</dbReference>
<keyword evidence="3" id="KW-1185">Reference proteome</keyword>
<evidence type="ECO:0008006" key="4">
    <source>
        <dbReference type="Google" id="ProtNLM"/>
    </source>
</evidence>
<dbReference type="STRING" id="1302685.SAMN05444408_10714"/>
<dbReference type="OrthoDB" id="2677145at2"/>
<evidence type="ECO:0000313" key="2">
    <source>
        <dbReference type="EMBL" id="SHE98431.1"/>
    </source>
</evidence>
<feature type="region of interest" description="Disordered" evidence="1">
    <location>
        <begin position="24"/>
        <end position="68"/>
    </location>
</feature>
<reference evidence="3" key="1">
    <citation type="submission" date="2016-11" db="EMBL/GenBank/DDBJ databases">
        <authorList>
            <person name="Varghese N."/>
            <person name="Submissions S."/>
        </authorList>
    </citation>
    <scope>NUCLEOTIDE SEQUENCE [LARGE SCALE GENOMIC DNA]</scope>
    <source>
        <strain evidence="3">DSM 26898</strain>
    </source>
</reference>
<proteinExistence type="predicted"/>
<sequence length="176" mass="19333">MISKNFSVIGLVAVFSLVSCKKNEGQHSKNTKDSSVVSNVIKEDPKPVQHQKMEKTDSAAGEDERKENAAIPVSKKNVDGIFVANSCDGGRFSIEFKNTGGQSTFKIFDKKKIIAAGNVSAETDEKTGEITNLEIGEIGGLYQGDKIVIQNYGNSMNEFDHFTQCGDKYLEFNRIK</sequence>